<feature type="transmembrane region" description="Helical" evidence="1">
    <location>
        <begin position="38"/>
        <end position="56"/>
    </location>
</feature>
<protein>
    <submittedName>
        <fullName evidence="2">Tetratricopeptide repeat protein</fullName>
    </submittedName>
</protein>
<dbReference type="SUPFAM" id="SSF52540">
    <property type="entry name" value="P-loop containing nucleoside triphosphate hydrolases"/>
    <property type="match status" value="1"/>
</dbReference>
<gene>
    <name evidence="2" type="ORF">KGD84_30430</name>
</gene>
<accession>A0ABX8BNW6</accession>
<reference evidence="2 3" key="1">
    <citation type="submission" date="2021-05" db="EMBL/GenBank/DDBJ databases">
        <title>Direct Submission.</title>
        <authorList>
            <person name="Li K."/>
            <person name="Gao J."/>
        </authorList>
    </citation>
    <scope>NUCLEOTIDE SEQUENCE [LARGE SCALE GENOMIC DNA]</scope>
    <source>
        <strain evidence="2 3">Mg02</strain>
    </source>
</reference>
<organism evidence="2 3">
    <name type="scientific">Nocardiopsis changdeensis</name>
    <dbReference type="NCBI Taxonomy" id="2831969"/>
    <lineage>
        <taxon>Bacteria</taxon>
        <taxon>Bacillati</taxon>
        <taxon>Actinomycetota</taxon>
        <taxon>Actinomycetes</taxon>
        <taxon>Streptosporangiales</taxon>
        <taxon>Nocardiopsidaceae</taxon>
        <taxon>Nocardiopsis</taxon>
    </lineage>
</organism>
<sequence length="575" mass="62596">MAAPGPWLVAAVLLLLSGAAVFLRTVEAAWFAPPDWWAAFALPAGAALAVRGTVLLRRSQAWRRRLPAREEIRVSCDTGPGGRLPTVGRRTDPLTWGVAPAAADARGGSSLPPYVPRAADVRLRAAVQAQRFVFLAGDSAVGKTRSAHEAVRHLTDHVLIAPRPGARVAPALQAAAAHPRCVLWLDDLHRWASDPHLTAQNVGDLLGGQGRGTHRVVVATLRDTEKKRLLDGGDAERWRLLLRRAVEIRVDRALTDGERKRAERFRSDERIAHALDRRGVHGFAPLLARAPELLAEVNGAGDPSAAGDAAHALSPASQGALLVAAAVTVRRCGAVGPIPRALVERLHVRLSEEAGSGDRRPEASDRAWEWATAPRAGATRLLTPVGADHVEVFDHLVDEALKRTLPGERVPDALFDEVLEGVSAEDAMVLGWEALGFGRDGAAVAGMRRSVRLGAAERGPDHPDTLETRHRLARTLMTMGEPDASLAEYREVAAGYRRLRGKHHPATLRSRHHLAFALLWADRLEEAEAEQRSVAQTMLWVLGPQAPEIEEVRQRLSVLERRIRETRELNAELDW</sequence>
<keyword evidence="1" id="KW-0812">Transmembrane</keyword>
<dbReference type="Proteomes" id="UP000676079">
    <property type="component" value="Chromosome"/>
</dbReference>
<dbReference type="EMBL" id="CP074133">
    <property type="protein sequence ID" value="QUX22566.1"/>
    <property type="molecule type" value="Genomic_DNA"/>
</dbReference>
<dbReference type="Pfam" id="PF13374">
    <property type="entry name" value="TPR_10"/>
    <property type="match status" value="1"/>
</dbReference>
<dbReference type="InterPro" id="IPR011990">
    <property type="entry name" value="TPR-like_helical_dom_sf"/>
</dbReference>
<name>A0ABX8BNW6_9ACTN</name>
<dbReference type="InterPro" id="IPR027417">
    <property type="entry name" value="P-loop_NTPase"/>
</dbReference>
<keyword evidence="1" id="KW-0472">Membrane</keyword>
<evidence type="ECO:0000256" key="1">
    <source>
        <dbReference type="SAM" id="Phobius"/>
    </source>
</evidence>
<dbReference type="Gene3D" id="1.25.40.10">
    <property type="entry name" value="Tetratricopeptide repeat domain"/>
    <property type="match status" value="1"/>
</dbReference>
<keyword evidence="1" id="KW-1133">Transmembrane helix</keyword>
<proteinExistence type="predicted"/>
<dbReference type="RefSeq" id="WP_220563781.1">
    <property type="nucleotide sequence ID" value="NZ_CP074133.1"/>
</dbReference>
<keyword evidence="3" id="KW-1185">Reference proteome</keyword>
<evidence type="ECO:0000313" key="2">
    <source>
        <dbReference type="EMBL" id="QUX22566.1"/>
    </source>
</evidence>
<evidence type="ECO:0000313" key="3">
    <source>
        <dbReference type="Proteomes" id="UP000676079"/>
    </source>
</evidence>
<dbReference type="SUPFAM" id="SSF48452">
    <property type="entry name" value="TPR-like"/>
    <property type="match status" value="1"/>
</dbReference>